<comment type="subcellular location">
    <subcellularLocation>
        <location evidence="1">Membrane</location>
        <topology evidence="1">Single-pass membrane protein</topology>
    </subcellularLocation>
</comment>
<evidence type="ECO:0000256" key="9">
    <source>
        <dbReference type="ARBA" id="ARBA00023310"/>
    </source>
</evidence>
<dbReference type="PANTHER" id="PTHR34264:SF3">
    <property type="entry name" value="ATP SYNTHASE SUBUNIT B, CHLOROPLASTIC"/>
    <property type="match status" value="1"/>
</dbReference>
<protein>
    <submittedName>
        <fullName evidence="13">ATP synthase CF0 subunit I</fullName>
    </submittedName>
</protein>
<name>A0A7D3QBU2_9EUKA</name>
<evidence type="ECO:0000256" key="12">
    <source>
        <dbReference type="SAM" id="Coils"/>
    </source>
</evidence>
<evidence type="ECO:0000256" key="2">
    <source>
        <dbReference type="ARBA" id="ARBA00022448"/>
    </source>
</evidence>
<gene>
    <name evidence="13" type="primary">atpF</name>
</gene>
<evidence type="ECO:0000256" key="8">
    <source>
        <dbReference type="ARBA" id="ARBA00023136"/>
    </source>
</evidence>
<keyword evidence="6" id="KW-1133">Transmembrane helix</keyword>
<dbReference type="InterPro" id="IPR002146">
    <property type="entry name" value="ATP_synth_b/b'su_bac/chlpt"/>
</dbReference>
<sequence length="182" mass="20312">MNIASGYFLNALSLLSHSEGGFGFNSDIFETNIINLAILWFGLFTFLKDPLTATLSQRKETAQLIIQDAEEQLEQAKLRLAEAEKQASQLNLVLDPIKKEADASVERVRNSVLSQGKKDIESIALGAKKQIFSLENQMKEEVFFHIVNLSLKRVQSQLETDLSQEMQLKIIDASISRLGGLS</sequence>
<evidence type="ECO:0000313" key="13">
    <source>
        <dbReference type="EMBL" id="QKE31157.1"/>
    </source>
</evidence>
<evidence type="ECO:0000256" key="6">
    <source>
        <dbReference type="ARBA" id="ARBA00022989"/>
    </source>
</evidence>
<dbReference type="AlphaFoldDB" id="A0A7D3QBU2"/>
<dbReference type="GeneID" id="55752510"/>
<keyword evidence="7 11" id="KW-0406">Ion transport</keyword>
<dbReference type="HAMAP" id="MF_01398">
    <property type="entry name" value="ATP_synth_b_bprime"/>
    <property type="match status" value="1"/>
</dbReference>
<dbReference type="GO" id="GO:0045259">
    <property type="term" value="C:proton-transporting ATP synthase complex"/>
    <property type="evidence" value="ECO:0007669"/>
    <property type="project" value="UniProtKB-KW"/>
</dbReference>
<feature type="coiled-coil region" evidence="12">
    <location>
        <begin position="52"/>
        <end position="93"/>
    </location>
</feature>
<dbReference type="RefSeq" id="YP_009863826.1">
    <property type="nucleotide sequence ID" value="NC_049013.1"/>
</dbReference>
<dbReference type="GO" id="GO:0015986">
    <property type="term" value="P:proton motive force-driven ATP synthesis"/>
    <property type="evidence" value="ECO:0007669"/>
    <property type="project" value="InterPro"/>
</dbReference>
<keyword evidence="8" id="KW-0472">Membrane</keyword>
<evidence type="ECO:0000256" key="1">
    <source>
        <dbReference type="ARBA" id="ARBA00004167"/>
    </source>
</evidence>
<evidence type="ECO:0000256" key="11">
    <source>
        <dbReference type="RuleBase" id="RU003848"/>
    </source>
</evidence>
<dbReference type="GO" id="GO:0015078">
    <property type="term" value="F:proton transmembrane transporter activity"/>
    <property type="evidence" value="ECO:0007669"/>
    <property type="project" value="InterPro"/>
</dbReference>
<evidence type="ECO:0000256" key="5">
    <source>
        <dbReference type="ARBA" id="ARBA00022781"/>
    </source>
</evidence>
<evidence type="ECO:0000256" key="3">
    <source>
        <dbReference type="ARBA" id="ARBA00022547"/>
    </source>
</evidence>
<keyword evidence="9" id="KW-0066">ATP synthesis</keyword>
<comment type="similarity">
    <text evidence="11">Belongs to the ATPase B chain family.</text>
</comment>
<geneLocation type="plastid" evidence="13"/>
<keyword evidence="3 11" id="KW-0138">CF(0)</keyword>
<evidence type="ECO:0000256" key="7">
    <source>
        <dbReference type="ARBA" id="ARBA00023065"/>
    </source>
</evidence>
<evidence type="ECO:0000256" key="10">
    <source>
        <dbReference type="ARBA" id="ARBA00025198"/>
    </source>
</evidence>
<keyword evidence="12" id="KW-0175">Coiled coil</keyword>
<dbReference type="CDD" id="cd06503">
    <property type="entry name" value="ATP-synt_Fo_b"/>
    <property type="match status" value="1"/>
</dbReference>
<reference evidence="13" key="1">
    <citation type="submission" date="2020-04" db="EMBL/GenBank/DDBJ databases">
        <authorList>
            <person name="Hulatt C.J."/>
            <person name="Posewitz M.C."/>
        </authorList>
    </citation>
    <scope>NUCLEOTIDE SEQUENCE</scope>
    <source>
        <strain evidence="13">NIVA-4/92</strain>
    </source>
</reference>
<accession>A0A7D3QBU2</accession>
<comment type="function">
    <text evidence="10">F(1)F(0) ATP synthase produces ATP from ADP in the presence of a proton or sodium gradient. F-type ATPases consist of two structural domains, F(1) containing the extramembraneous catalytic core and F(0) containing the membrane proton channel, linked together by a central stalk and a peripheral stalk. During catalysis, ATP synthesis in the catalytic domain of F(1) is coupled via a rotary mechanism of the central stalk subunits to proton translocation.</text>
</comment>
<keyword evidence="5 11" id="KW-0375">Hydrogen ion transport</keyword>
<proteinExistence type="inferred from homology"/>
<organism evidence="13">
    <name type="scientific">Pavlova sp. NIVA-4/92</name>
    <dbReference type="NCBI Taxonomy" id="2686093"/>
    <lineage>
        <taxon>Eukaryota</taxon>
        <taxon>Haptista</taxon>
        <taxon>Haptophyta</taxon>
        <taxon>Pavlovophyceae</taxon>
        <taxon>Pavlovales</taxon>
        <taxon>Pavlovaceae</taxon>
        <taxon>Pavlova</taxon>
    </lineage>
</organism>
<evidence type="ECO:0000256" key="4">
    <source>
        <dbReference type="ARBA" id="ARBA00022692"/>
    </source>
</evidence>
<dbReference type="PANTHER" id="PTHR34264">
    <property type="entry name" value="ATP SYNTHASE SUBUNIT B, CHLOROPLASTIC"/>
    <property type="match status" value="1"/>
</dbReference>
<keyword evidence="4 11" id="KW-0812">Transmembrane</keyword>
<dbReference type="Pfam" id="PF00430">
    <property type="entry name" value="ATP-synt_B"/>
    <property type="match status" value="1"/>
</dbReference>
<keyword evidence="2 11" id="KW-0813">Transport</keyword>
<dbReference type="EMBL" id="MT364382">
    <property type="protein sequence ID" value="QKE31157.1"/>
    <property type="molecule type" value="Genomic_DNA"/>
</dbReference>
<keyword evidence="13" id="KW-0934">Plastid</keyword>